<evidence type="ECO:0000313" key="8">
    <source>
        <dbReference type="Proteomes" id="UP001597343"/>
    </source>
</evidence>
<dbReference type="InterPro" id="IPR041489">
    <property type="entry name" value="PDZ_6"/>
</dbReference>
<comment type="caution">
    <text evidence="7">The sequence shown here is derived from an EMBL/GenBank/DDBJ whole genome shotgun (WGS) entry which is preliminary data.</text>
</comment>
<dbReference type="InterPro" id="IPR029045">
    <property type="entry name" value="ClpP/crotonase-like_dom_sf"/>
</dbReference>
<evidence type="ECO:0000313" key="7">
    <source>
        <dbReference type="EMBL" id="MFD2170150.1"/>
    </source>
</evidence>
<name>A0ABW4ZY86_9BACL</name>
<accession>A0ABW4ZY86</accession>
<dbReference type="Gene3D" id="3.90.226.10">
    <property type="entry name" value="2-enoyl-CoA Hydratase, Chain A, domain 1"/>
    <property type="match status" value="1"/>
</dbReference>
<keyword evidence="4" id="KW-0720">Serine protease</keyword>
<feature type="domain" description="PDZ" evidence="6">
    <location>
        <begin position="85"/>
        <end position="164"/>
    </location>
</feature>
<dbReference type="Pfam" id="PF17820">
    <property type="entry name" value="PDZ_6"/>
    <property type="match status" value="1"/>
</dbReference>
<comment type="similarity">
    <text evidence="1">Belongs to the peptidase S41A family.</text>
</comment>
<dbReference type="Proteomes" id="UP001597343">
    <property type="component" value="Unassembled WGS sequence"/>
</dbReference>
<dbReference type="PANTHER" id="PTHR32060:SF30">
    <property type="entry name" value="CARBOXY-TERMINAL PROCESSING PROTEASE CTPA"/>
    <property type="match status" value="1"/>
</dbReference>
<dbReference type="Pfam" id="PF03572">
    <property type="entry name" value="Peptidase_S41"/>
    <property type="match status" value="1"/>
</dbReference>
<dbReference type="PANTHER" id="PTHR32060">
    <property type="entry name" value="TAIL-SPECIFIC PROTEASE"/>
    <property type="match status" value="1"/>
</dbReference>
<evidence type="ECO:0000256" key="5">
    <source>
        <dbReference type="SAM" id="SignalP"/>
    </source>
</evidence>
<sequence length="490" mass="52593">MRWKRVLIATALSLTLLGGSVSAAQREVSDQNASTLLEIYSRIVESHYSHPDQEAVLRGAIEGMLQVLNDPFSSYLTTAEYEQLEQAIEQEFAGLGSALQATKAGEIMITEIYSGSAAEEAGLQVGDRILAVDGKSVIGEPIDKVSAKIRGKAGTQVVLTIRRGTEASKQVAITRKTISLPTVLSKDSGNGVGYLRILSFASETSGEFHKAYQKIAATSPKGILLDLRGNGGGYVHSALTVADSFLAAGTMIVIHEGEQRIELQADEESFDLPLAVLVDQHTASASEILAGALQKNGRAVLIGAQTYGKGTMQELMPMPDGGVLKLSVDKWEFSDGTTNHLVGLTPDIRLTAPEIFLNAGMQYLFPGRKQTLTLYPSGGWGDLNGTKLLDMPTVLRVGQQQYLPLRYVVEALGSEVNWVQQTSSVEFQLEQRQVRVELGSGQLFLDGKRADLNGAVRLQGGVSYLSTAAFDLILGGGVRQSDTAITLHVD</sequence>
<dbReference type="SUPFAM" id="SSF55383">
    <property type="entry name" value="Copper amine oxidase, domain N"/>
    <property type="match status" value="1"/>
</dbReference>
<dbReference type="SUPFAM" id="SSF50156">
    <property type="entry name" value="PDZ domain-like"/>
    <property type="match status" value="1"/>
</dbReference>
<dbReference type="EMBL" id="JBHUIO010000005">
    <property type="protein sequence ID" value="MFD2170150.1"/>
    <property type="molecule type" value="Genomic_DNA"/>
</dbReference>
<feature type="chain" id="PRO_5046676266" evidence="5">
    <location>
        <begin position="24"/>
        <end position="490"/>
    </location>
</feature>
<evidence type="ECO:0000259" key="6">
    <source>
        <dbReference type="PROSITE" id="PS50106"/>
    </source>
</evidence>
<dbReference type="Gene3D" id="2.30.42.10">
    <property type="match status" value="1"/>
</dbReference>
<dbReference type="PROSITE" id="PS50106">
    <property type="entry name" value="PDZ"/>
    <property type="match status" value="1"/>
</dbReference>
<dbReference type="CDD" id="cd07560">
    <property type="entry name" value="Peptidase_S41_CPP"/>
    <property type="match status" value="1"/>
</dbReference>
<dbReference type="InterPro" id="IPR004447">
    <property type="entry name" value="Peptidase_S41A"/>
</dbReference>
<dbReference type="Pfam" id="PF07833">
    <property type="entry name" value="Cu_amine_oxidN1"/>
    <property type="match status" value="1"/>
</dbReference>
<dbReference type="RefSeq" id="WP_386045853.1">
    <property type="nucleotide sequence ID" value="NZ_JBHUIO010000005.1"/>
</dbReference>
<feature type="signal peptide" evidence="5">
    <location>
        <begin position="1"/>
        <end position="23"/>
    </location>
</feature>
<proteinExistence type="inferred from homology"/>
<keyword evidence="3" id="KW-0378">Hydrolase</keyword>
<keyword evidence="2" id="KW-0645">Protease</keyword>
<dbReference type="Gene3D" id="3.30.750.44">
    <property type="match status" value="1"/>
</dbReference>
<keyword evidence="5" id="KW-0732">Signal</keyword>
<organism evidence="7 8">
    <name type="scientific">Tumebacillus lipolyticus</name>
    <dbReference type="NCBI Taxonomy" id="1280370"/>
    <lineage>
        <taxon>Bacteria</taxon>
        <taxon>Bacillati</taxon>
        <taxon>Bacillota</taxon>
        <taxon>Bacilli</taxon>
        <taxon>Bacillales</taxon>
        <taxon>Alicyclobacillaceae</taxon>
        <taxon>Tumebacillus</taxon>
    </lineage>
</organism>
<dbReference type="Gene3D" id="3.30.457.10">
    <property type="entry name" value="Copper amine oxidase-like, N-terminal domain"/>
    <property type="match status" value="1"/>
</dbReference>
<evidence type="ECO:0000256" key="2">
    <source>
        <dbReference type="ARBA" id="ARBA00022670"/>
    </source>
</evidence>
<dbReference type="InterPro" id="IPR005151">
    <property type="entry name" value="Tail-specific_protease"/>
</dbReference>
<dbReference type="Pfam" id="PF22694">
    <property type="entry name" value="CtpB_N-like"/>
    <property type="match status" value="1"/>
</dbReference>
<reference evidence="8" key="1">
    <citation type="journal article" date="2019" name="Int. J. Syst. Evol. Microbiol.">
        <title>The Global Catalogue of Microorganisms (GCM) 10K type strain sequencing project: providing services to taxonomists for standard genome sequencing and annotation.</title>
        <authorList>
            <consortium name="The Broad Institute Genomics Platform"/>
            <consortium name="The Broad Institute Genome Sequencing Center for Infectious Disease"/>
            <person name="Wu L."/>
            <person name="Ma J."/>
        </authorList>
    </citation>
    <scope>NUCLEOTIDE SEQUENCE [LARGE SCALE GENOMIC DNA]</scope>
    <source>
        <strain evidence="8">CGMCC 1.13574</strain>
    </source>
</reference>
<dbReference type="SMART" id="SM00245">
    <property type="entry name" value="TSPc"/>
    <property type="match status" value="1"/>
</dbReference>
<dbReference type="InterPro" id="IPR036034">
    <property type="entry name" value="PDZ_sf"/>
</dbReference>
<dbReference type="SMART" id="SM00228">
    <property type="entry name" value="PDZ"/>
    <property type="match status" value="1"/>
</dbReference>
<dbReference type="InterPro" id="IPR036582">
    <property type="entry name" value="Mao_N_sf"/>
</dbReference>
<evidence type="ECO:0000256" key="4">
    <source>
        <dbReference type="ARBA" id="ARBA00022825"/>
    </source>
</evidence>
<dbReference type="CDD" id="cd06782">
    <property type="entry name" value="cpPDZ_CPP-like"/>
    <property type="match status" value="1"/>
</dbReference>
<dbReference type="InterPro" id="IPR012854">
    <property type="entry name" value="Cu_amine_oxidase-like_N"/>
</dbReference>
<evidence type="ECO:0000256" key="3">
    <source>
        <dbReference type="ARBA" id="ARBA00022801"/>
    </source>
</evidence>
<keyword evidence="8" id="KW-1185">Reference proteome</keyword>
<protein>
    <submittedName>
        <fullName evidence="7">S41 family peptidase</fullName>
    </submittedName>
</protein>
<dbReference type="NCBIfam" id="TIGR00225">
    <property type="entry name" value="prc"/>
    <property type="match status" value="1"/>
</dbReference>
<dbReference type="InterPro" id="IPR055210">
    <property type="entry name" value="CtpA/B_N"/>
</dbReference>
<gene>
    <name evidence="7" type="ORF">ACFSOY_09090</name>
</gene>
<evidence type="ECO:0000256" key="1">
    <source>
        <dbReference type="ARBA" id="ARBA00009179"/>
    </source>
</evidence>
<dbReference type="SUPFAM" id="SSF52096">
    <property type="entry name" value="ClpP/crotonase"/>
    <property type="match status" value="1"/>
</dbReference>
<dbReference type="InterPro" id="IPR001478">
    <property type="entry name" value="PDZ"/>
</dbReference>